<keyword evidence="6" id="KW-0325">Glycoprotein</keyword>
<proteinExistence type="predicted"/>
<feature type="domain" description="WSC" evidence="8">
    <location>
        <begin position="291"/>
        <end position="401"/>
    </location>
</feature>
<evidence type="ECO:0000256" key="6">
    <source>
        <dbReference type="ARBA" id="ARBA00023180"/>
    </source>
</evidence>
<feature type="compositionally biased region" description="Polar residues" evidence="7">
    <location>
        <begin position="527"/>
        <end position="547"/>
    </location>
</feature>
<comment type="subcellular location">
    <subcellularLocation>
        <location evidence="1">Membrane</location>
        <topology evidence="1">Single-pass membrane protein</topology>
    </subcellularLocation>
</comment>
<evidence type="ECO:0000256" key="3">
    <source>
        <dbReference type="ARBA" id="ARBA00022729"/>
    </source>
</evidence>
<evidence type="ECO:0000256" key="4">
    <source>
        <dbReference type="ARBA" id="ARBA00022989"/>
    </source>
</evidence>
<dbReference type="Proteomes" id="UP000095280">
    <property type="component" value="Unplaced"/>
</dbReference>
<sequence>MATSSPSGSDSGPAGLAEGFDLSGLSSAVLGHLEQAMSPILETVVRDQAGPGRHAEVVRRLLGRDLRRPAQHHQNAQVDRRASWRCRHSSCSNLSSRSRKSLAPQDSAGHRSAQSDRAPASGRSVHEDYPDMPIEEILQQQQGFEWLDTNQRRAVLSRAMSREIVKQSLDDWVFLYFRVQKRNWESTVVEEKKNAPDVNMYAEDQYLGLKNGDGIFVNSMMEDVPRQEGPKKKAKDQGEGEGEEGEFEFVEEAYCNSWCASMQRSVHLTVLLSVPLALLFLVAMSQPSVLHHGYIGCFVDSSSNRDLKGLTGLKTIGPFTDKIELAYFFNMATVTIESCSSLCALGRFRYFGLQAEAFCFCDNSYGLHGAALSDSECDKDCVGNSSQICGGFHRNSIYENFYAPETGLFKRVASTKSMLTTAPGQPENSTYWSQEATGVFECAAACHRSPDCLACAFVQSSRMCRLMRFAAVPGEVASEAQWVWSQHQSASTRGASTRGASTRAPAPEAPAPERQHQEEHQRRQHQSASTRGASTRGASTRGASTAQKQKRRQHYWRQNQEAPAPEASVYSSGASHWYSSLAFDIHRFSAAYSQPRGIAIGTSRV</sequence>
<dbReference type="InterPro" id="IPR002889">
    <property type="entry name" value="WSC_carb-bd"/>
</dbReference>
<feature type="compositionally biased region" description="Basic and acidic residues" evidence="7">
    <location>
        <begin position="223"/>
        <end position="238"/>
    </location>
</feature>
<feature type="region of interest" description="Disordered" evidence="7">
    <location>
        <begin position="488"/>
        <end position="567"/>
    </location>
</feature>
<keyword evidence="2" id="KW-0812">Transmembrane</keyword>
<dbReference type="AlphaFoldDB" id="A0A1I8FTE6"/>
<feature type="region of interest" description="Disordered" evidence="7">
    <location>
        <begin position="91"/>
        <end position="128"/>
    </location>
</feature>
<keyword evidence="9" id="KW-1185">Reference proteome</keyword>
<organism evidence="9 10">
    <name type="scientific">Macrostomum lignano</name>
    <dbReference type="NCBI Taxonomy" id="282301"/>
    <lineage>
        <taxon>Eukaryota</taxon>
        <taxon>Metazoa</taxon>
        <taxon>Spiralia</taxon>
        <taxon>Lophotrochozoa</taxon>
        <taxon>Platyhelminthes</taxon>
        <taxon>Rhabditophora</taxon>
        <taxon>Macrostomorpha</taxon>
        <taxon>Macrostomida</taxon>
        <taxon>Macrostomidae</taxon>
        <taxon>Macrostomum</taxon>
    </lineage>
</organism>
<reference evidence="10" key="1">
    <citation type="submission" date="2016-11" db="UniProtKB">
        <authorList>
            <consortium name="WormBaseParasite"/>
        </authorList>
    </citation>
    <scope>IDENTIFICATION</scope>
</reference>
<evidence type="ECO:0000313" key="10">
    <source>
        <dbReference type="WBParaSite" id="maker-unitig_7011-snap-gene-0.1-mRNA-1"/>
    </source>
</evidence>
<dbReference type="InterPro" id="IPR051836">
    <property type="entry name" value="Kremen_rcpt"/>
</dbReference>
<evidence type="ECO:0000256" key="5">
    <source>
        <dbReference type="ARBA" id="ARBA00023136"/>
    </source>
</evidence>
<feature type="region of interest" description="Disordered" evidence="7">
    <location>
        <begin position="222"/>
        <end position="245"/>
    </location>
</feature>
<keyword evidence="3" id="KW-0732">Signal</keyword>
<evidence type="ECO:0000256" key="7">
    <source>
        <dbReference type="SAM" id="MobiDB-lite"/>
    </source>
</evidence>
<evidence type="ECO:0000259" key="8">
    <source>
        <dbReference type="PROSITE" id="PS51212"/>
    </source>
</evidence>
<feature type="compositionally biased region" description="Polar residues" evidence="7">
    <location>
        <begin position="488"/>
        <end position="500"/>
    </location>
</feature>
<dbReference type="GO" id="GO:0005886">
    <property type="term" value="C:plasma membrane"/>
    <property type="evidence" value="ECO:0007669"/>
    <property type="project" value="TreeGrafter"/>
</dbReference>
<keyword evidence="5" id="KW-0472">Membrane</keyword>
<dbReference type="SMART" id="SM00321">
    <property type="entry name" value="WSC"/>
    <property type="match status" value="1"/>
</dbReference>
<protein>
    <submittedName>
        <fullName evidence="10">WSC domain-containing protein</fullName>
    </submittedName>
</protein>
<keyword evidence="4" id="KW-1133">Transmembrane helix</keyword>
<dbReference type="Pfam" id="PF01822">
    <property type="entry name" value="WSC"/>
    <property type="match status" value="1"/>
</dbReference>
<dbReference type="PANTHER" id="PTHR24269">
    <property type="entry name" value="KREMEN PROTEIN"/>
    <property type="match status" value="1"/>
</dbReference>
<evidence type="ECO:0000256" key="2">
    <source>
        <dbReference type="ARBA" id="ARBA00022692"/>
    </source>
</evidence>
<accession>A0A1I8FTE6</accession>
<evidence type="ECO:0000313" key="9">
    <source>
        <dbReference type="Proteomes" id="UP000095280"/>
    </source>
</evidence>
<dbReference type="PANTHER" id="PTHR24269:SF16">
    <property type="entry name" value="PROTEIN SLG1"/>
    <property type="match status" value="1"/>
</dbReference>
<name>A0A1I8FTE6_9PLAT</name>
<evidence type="ECO:0000256" key="1">
    <source>
        <dbReference type="ARBA" id="ARBA00004167"/>
    </source>
</evidence>
<dbReference type="PROSITE" id="PS51212">
    <property type="entry name" value="WSC"/>
    <property type="match status" value="1"/>
</dbReference>
<feature type="compositionally biased region" description="Basic and acidic residues" evidence="7">
    <location>
        <begin position="511"/>
        <end position="521"/>
    </location>
</feature>
<dbReference type="WBParaSite" id="maker-unitig_7011-snap-gene-0.1-mRNA-1">
    <property type="protein sequence ID" value="maker-unitig_7011-snap-gene-0.1-mRNA-1"/>
    <property type="gene ID" value="maker-unitig_7011-snap-gene-0.1"/>
</dbReference>